<dbReference type="PANTHER" id="PTHR47481">
    <property type="match status" value="1"/>
</dbReference>
<proteinExistence type="predicted"/>
<accession>A0AAD5P5X1</accession>
<dbReference type="PANTHER" id="PTHR47481:SF34">
    <property type="entry name" value="CCHC-TYPE DOMAIN-CONTAINING PROTEIN"/>
    <property type="match status" value="1"/>
</dbReference>
<dbReference type="Pfam" id="PF14223">
    <property type="entry name" value="Retrotran_gag_2"/>
    <property type="match status" value="1"/>
</dbReference>
<gene>
    <name evidence="2" type="ORF">LWI28_025163</name>
</gene>
<feature type="region of interest" description="Disordered" evidence="1">
    <location>
        <begin position="1"/>
        <end position="23"/>
    </location>
</feature>
<dbReference type="EMBL" id="JAJSOW010000002">
    <property type="protein sequence ID" value="KAI9198964.1"/>
    <property type="molecule type" value="Genomic_DNA"/>
</dbReference>
<protein>
    <recommendedName>
        <fullName evidence="4">Gag protein</fullName>
    </recommendedName>
</protein>
<keyword evidence="3" id="KW-1185">Reference proteome</keyword>
<evidence type="ECO:0000313" key="3">
    <source>
        <dbReference type="Proteomes" id="UP001064489"/>
    </source>
</evidence>
<evidence type="ECO:0008006" key="4">
    <source>
        <dbReference type="Google" id="ProtNLM"/>
    </source>
</evidence>
<reference evidence="2 3" key="1">
    <citation type="journal article" date="2022" name="Plant J.">
        <title>Strategies of tolerance reflected in two North American maple genomes.</title>
        <authorList>
            <person name="McEvoy S.L."/>
            <person name="Sezen U.U."/>
            <person name="Trouern-Trend A."/>
            <person name="McMahon S.M."/>
            <person name="Schaberg P.G."/>
            <person name="Yang J."/>
            <person name="Wegrzyn J.L."/>
            <person name="Swenson N.G."/>
        </authorList>
    </citation>
    <scope>NUCLEOTIDE SEQUENCE [LARGE SCALE GENOMIC DNA]</scope>
    <source>
        <strain evidence="2">91603</strain>
    </source>
</reference>
<organism evidence="2 3">
    <name type="scientific">Acer negundo</name>
    <name type="common">Box elder</name>
    <dbReference type="NCBI Taxonomy" id="4023"/>
    <lineage>
        <taxon>Eukaryota</taxon>
        <taxon>Viridiplantae</taxon>
        <taxon>Streptophyta</taxon>
        <taxon>Embryophyta</taxon>
        <taxon>Tracheophyta</taxon>
        <taxon>Spermatophyta</taxon>
        <taxon>Magnoliopsida</taxon>
        <taxon>eudicotyledons</taxon>
        <taxon>Gunneridae</taxon>
        <taxon>Pentapetalae</taxon>
        <taxon>rosids</taxon>
        <taxon>malvids</taxon>
        <taxon>Sapindales</taxon>
        <taxon>Sapindaceae</taxon>
        <taxon>Hippocastanoideae</taxon>
        <taxon>Acereae</taxon>
        <taxon>Acer</taxon>
    </lineage>
</organism>
<evidence type="ECO:0000313" key="2">
    <source>
        <dbReference type="EMBL" id="KAI9198964.1"/>
    </source>
</evidence>
<dbReference type="Proteomes" id="UP001064489">
    <property type="component" value="Chromosome 13"/>
</dbReference>
<dbReference type="AlphaFoldDB" id="A0AAD5P5X1"/>
<comment type="caution">
    <text evidence="2">The sequence shown here is derived from an EMBL/GenBank/DDBJ whole genome shotgun (WGS) entry which is preliminary data.</text>
</comment>
<name>A0AAD5P5X1_ACENE</name>
<evidence type="ECO:0000256" key="1">
    <source>
        <dbReference type="SAM" id="MobiDB-lite"/>
    </source>
</evidence>
<sequence length="254" mass="28989">MFSIGKDDSTVSPSPESTTKKEQAKLNHENYLLWKNLVLPVIRGNRLEGFITRTQKCPPKYVPATVSGEVSDEVQEYPKHEEWVIHDQILLGWLYNSIEPNVVSEVMCSETSKDLWDSIKDLFGIKTKSNIAYYKKEFQELKKGGMKMFDYLKMAKRLTDNLALASRPVPLEDLAKLLSFEKRLEQMNDGIASINLGQATANFAGTKNIGGQSAQNRGQGKFQGNQYRIQVLRKNQGMKKLQMLNQLKDKEIIW</sequence>